<organism evidence="4 5">
    <name type="scientific">Nonomuraea soli</name>
    <dbReference type="NCBI Taxonomy" id="1032476"/>
    <lineage>
        <taxon>Bacteria</taxon>
        <taxon>Bacillati</taxon>
        <taxon>Actinomycetota</taxon>
        <taxon>Actinomycetes</taxon>
        <taxon>Streptosporangiales</taxon>
        <taxon>Streptosporangiaceae</taxon>
        <taxon>Nonomuraea</taxon>
    </lineage>
</organism>
<evidence type="ECO:0000313" key="5">
    <source>
        <dbReference type="Proteomes" id="UP000530928"/>
    </source>
</evidence>
<dbReference type="GO" id="GO:0009002">
    <property type="term" value="F:serine-type D-Ala-D-Ala carboxypeptidase activity"/>
    <property type="evidence" value="ECO:0007669"/>
    <property type="project" value="UniProtKB-EC"/>
</dbReference>
<dbReference type="Gene3D" id="3.40.710.10">
    <property type="entry name" value="DD-peptidase/beta-lactamase superfamily"/>
    <property type="match status" value="2"/>
</dbReference>
<reference evidence="4 5" key="1">
    <citation type="submission" date="2020-07" db="EMBL/GenBank/DDBJ databases">
        <title>Genomic Encyclopedia of Type Strains, Phase IV (KMG-IV): sequencing the most valuable type-strain genomes for metagenomic binning, comparative biology and taxonomic classification.</title>
        <authorList>
            <person name="Goeker M."/>
        </authorList>
    </citation>
    <scope>NUCLEOTIDE SEQUENCE [LARGE SCALE GENOMIC DNA]</scope>
    <source>
        <strain evidence="4 5">DSM 45533</strain>
    </source>
</reference>
<dbReference type="GO" id="GO:0000270">
    <property type="term" value="P:peptidoglycan metabolic process"/>
    <property type="evidence" value="ECO:0007669"/>
    <property type="project" value="TreeGrafter"/>
</dbReference>
<name>A0A7W0CN89_9ACTN</name>
<evidence type="ECO:0000256" key="1">
    <source>
        <dbReference type="ARBA" id="ARBA00006096"/>
    </source>
</evidence>
<evidence type="ECO:0000256" key="3">
    <source>
        <dbReference type="SAM" id="SignalP"/>
    </source>
</evidence>
<comment type="similarity">
    <text evidence="1">Belongs to the peptidase S13 family.</text>
</comment>
<dbReference type="InterPro" id="IPR012338">
    <property type="entry name" value="Beta-lactam/transpept-like"/>
</dbReference>
<protein>
    <submittedName>
        <fullName evidence="4">D-alanyl-D-alanine carboxypeptidase/D-alanyl-D-alanine-endopeptidase (Penicillin-binding protein 4)</fullName>
        <ecNumber evidence="4">3.4.16.4</ecNumber>
        <ecNumber evidence="4">3.4.21.-</ecNumber>
    </submittedName>
</protein>
<sequence>MRRTSASLIAGALVATLAWSSSPATAVDPSPGITDLTTDINQILADNRLTIARSAVTVRSAVNGEELYAHDQGKLMTPASNTKLFTSAAAAETLGLDHRFETSALRAGRQVGSSIIGDLVLRGTGDPTMLGEDYASLAAAVAAKGVKLVTGRLITDDTWFDAVRLGNDWAWDDEPYYYAAQISALTASPDRDYDAGTAIVSVAPSGDSVKVSVTPPNDYLKIDNRAVVGTTTDVVIERQHSTNTVLITGTVSEEYSEWVTVENPALYAAALFRDALAKHGVRVIGRTTAGAAPASAVSLATHQSMPLSELLVPFMKLSNNMHAEILTKAMGRKVSGQGSWTAGLKVVSDFAKANGVQVLNLRDGSGLSRRDGITTSSIAQLLYSVRSKPWYPVWYASLPIAGDPDRLVGGTLRSRMRGTAAAGNVHAKTGSLTGVTSLSGYVTSADGEPLVFSIMLNQYLSSSPKDIEDKIAVRLATFSRNAANVSAQLRGGESTQEFPDLECSWLKPLPC</sequence>
<accession>A0A7W0CN89</accession>
<dbReference type="Gene3D" id="3.50.80.20">
    <property type="entry name" value="D-Ala-D-Ala carboxypeptidase C, peptidase S13"/>
    <property type="match status" value="1"/>
</dbReference>
<dbReference type="AlphaFoldDB" id="A0A7W0CN89"/>
<keyword evidence="3" id="KW-0732">Signal</keyword>
<dbReference type="PRINTS" id="PR00922">
    <property type="entry name" value="DADACBPTASE3"/>
</dbReference>
<proteinExistence type="inferred from homology"/>
<dbReference type="PANTHER" id="PTHR30023">
    <property type="entry name" value="D-ALANYL-D-ALANINE CARBOXYPEPTIDASE"/>
    <property type="match status" value="1"/>
</dbReference>
<keyword evidence="5" id="KW-1185">Reference proteome</keyword>
<feature type="signal peptide" evidence="3">
    <location>
        <begin position="1"/>
        <end position="26"/>
    </location>
</feature>
<dbReference type="SUPFAM" id="SSF56601">
    <property type="entry name" value="beta-lactamase/transpeptidase-like"/>
    <property type="match status" value="1"/>
</dbReference>
<dbReference type="RefSeq" id="WP_181612798.1">
    <property type="nucleotide sequence ID" value="NZ_BAABAM010000005.1"/>
</dbReference>
<dbReference type="Pfam" id="PF02113">
    <property type="entry name" value="Peptidase_S13"/>
    <property type="match status" value="1"/>
</dbReference>
<dbReference type="Proteomes" id="UP000530928">
    <property type="component" value="Unassembled WGS sequence"/>
</dbReference>
<dbReference type="PANTHER" id="PTHR30023:SF0">
    <property type="entry name" value="PENICILLIN-SENSITIVE CARBOXYPEPTIDASE A"/>
    <property type="match status" value="1"/>
</dbReference>
<evidence type="ECO:0000256" key="2">
    <source>
        <dbReference type="ARBA" id="ARBA00022801"/>
    </source>
</evidence>
<evidence type="ECO:0000313" key="4">
    <source>
        <dbReference type="EMBL" id="MBA2894065.1"/>
    </source>
</evidence>
<keyword evidence="4" id="KW-0645">Protease</keyword>
<keyword evidence="4" id="KW-0121">Carboxypeptidase</keyword>
<dbReference type="EC" id="3.4.16.4" evidence="4"/>
<keyword evidence="2 4" id="KW-0378">Hydrolase</keyword>
<comment type="caution">
    <text evidence="4">The sequence shown here is derived from an EMBL/GenBank/DDBJ whole genome shotgun (WGS) entry which is preliminary data.</text>
</comment>
<dbReference type="NCBIfam" id="TIGR00666">
    <property type="entry name" value="PBP4"/>
    <property type="match status" value="1"/>
</dbReference>
<dbReference type="GO" id="GO:0006508">
    <property type="term" value="P:proteolysis"/>
    <property type="evidence" value="ECO:0007669"/>
    <property type="project" value="InterPro"/>
</dbReference>
<dbReference type="InterPro" id="IPR000667">
    <property type="entry name" value="Peptidase_S13"/>
</dbReference>
<dbReference type="EMBL" id="JACDUR010000005">
    <property type="protein sequence ID" value="MBA2894065.1"/>
    <property type="molecule type" value="Genomic_DNA"/>
</dbReference>
<feature type="chain" id="PRO_5030651501" evidence="3">
    <location>
        <begin position="27"/>
        <end position="511"/>
    </location>
</feature>
<gene>
    <name evidence="4" type="ORF">HNR30_005426</name>
</gene>
<dbReference type="EC" id="3.4.21.-" evidence="4"/>